<evidence type="ECO:0000256" key="3">
    <source>
        <dbReference type="ARBA" id="ARBA00023274"/>
    </source>
</evidence>
<keyword evidence="2 4" id="KW-0689">Ribosomal protein</keyword>
<evidence type="ECO:0000256" key="1">
    <source>
        <dbReference type="ARBA" id="ARBA00009451"/>
    </source>
</evidence>
<feature type="region of interest" description="Disordered" evidence="5">
    <location>
        <begin position="70"/>
        <end position="89"/>
    </location>
</feature>
<dbReference type="CDD" id="cd00336">
    <property type="entry name" value="Ribosomal_L22"/>
    <property type="match status" value="1"/>
</dbReference>
<gene>
    <name evidence="6" type="ORF">TeGR_g417</name>
</gene>
<comment type="similarity">
    <text evidence="1 4">Belongs to the universal ribosomal protein uL22 family.</text>
</comment>
<keyword evidence="3 4" id="KW-0687">Ribonucleoprotein</keyword>
<dbReference type="Pfam" id="PF00237">
    <property type="entry name" value="Ribosomal_L22"/>
    <property type="match status" value="1"/>
</dbReference>
<dbReference type="SUPFAM" id="SSF54843">
    <property type="entry name" value="Ribosomal protein L22"/>
    <property type="match status" value="1"/>
</dbReference>
<dbReference type="Proteomes" id="UP001165060">
    <property type="component" value="Unassembled WGS sequence"/>
</dbReference>
<dbReference type="NCBIfam" id="TIGR01038">
    <property type="entry name" value="uL22_arch_euk"/>
    <property type="match status" value="1"/>
</dbReference>
<evidence type="ECO:0000313" key="6">
    <source>
        <dbReference type="EMBL" id="GMI24034.1"/>
    </source>
</evidence>
<evidence type="ECO:0000256" key="2">
    <source>
        <dbReference type="ARBA" id="ARBA00022980"/>
    </source>
</evidence>
<evidence type="ECO:0008006" key="8">
    <source>
        <dbReference type="Google" id="ProtNLM"/>
    </source>
</evidence>
<accession>A0ABQ6MDE3</accession>
<reference evidence="6 7" key="1">
    <citation type="journal article" date="2023" name="Commun. Biol.">
        <title>Genome analysis of Parmales, the sister group of diatoms, reveals the evolutionary specialization of diatoms from phago-mixotrophs to photoautotrophs.</title>
        <authorList>
            <person name="Ban H."/>
            <person name="Sato S."/>
            <person name="Yoshikawa S."/>
            <person name="Yamada K."/>
            <person name="Nakamura Y."/>
            <person name="Ichinomiya M."/>
            <person name="Sato N."/>
            <person name="Blanc-Mathieu R."/>
            <person name="Endo H."/>
            <person name="Kuwata A."/>
            <person name="Ogata H."/>
        </authorList>
    </citation>
    <scope>NUCLEOTIDE SEQUENCE [LARGE SCALE GENOMIC DNA]</scope>
</reference>
<dbReference type="PANTHER" id="PTHR11593:SF10">
    <property type="entry name" value="60S RIBOSOMAL PROTEIN L17"/>
    <property type="match status" value="1"/>
</dbReference>
<proteinExistence type="inferred from homology"/>
<evidence type="ECO:0000256" key="5">
    <source>
        <dbReference type="SAM" id="MobiDB-lite"/>
    </source>
</evidence>
<organism evidence="6 7">
    <name type="scientific">Tetraparma gracilis</name>
    <dbReference type="NCBI Taxonomy" id="2962635"/>
    <lineage>
        <taxon>Eukaryota</taxon>
        <taxon>Sar</taxon>
        <taxon>Stramenopiles</taxon>
        <taxon>Ochrophyta</taxon>
        <taxon>Bolidophyceae</taxon>
        <taxon>Parmales</taxon>
        <taxon>Triparmaceae</taxon>
        <taxon>Tetraparma</taxon>
    </lineage>
</organism>
<dbReference type="EMBL" id="BRYB01000147">
    <property type="protein sequence ID" value="GMI24034.1"/>
    <property type="molecule type" value="Genomic_DNA"/>
</dbReference>
<name>A0ABQ6MDE3_9STRA</name>
<dbReference type="InterPro" id="IPR036394">
    <property type="entry name" value="Ribosomal_uL22_sf"/>
</dbReference>
<protein>
    <recommendedName>
        <fullName evidence="8">60S ribosomal protein L17</fullName>
    </recommendedName>
</protein>
<comment type="caution">
    <text evidence="6">The sequence shown here is derived from an EMBL/GenBank/DDBJ whole genome shotgun (WGS) entry which is preliminary data.</text>
</comment>
<keyword evidence="7" id="KW-1185">Reference proteome</keyword>
<dbReference type="PANTHER" id="PTHR11593">
    <property type="entry name" value="60S RIBOSOMAL PROTEIN L17"/>
    <property type="match status" value="1"/>
</dbReference>
<dbReference type="InterPro" id="IPR001063">
    <property type="entry name" value="Ribosomal_uL22"/>
</dbReference>
<dbReference type="Gene3D" id="3.90.470.10">
    <property type="entry name" value="Ribosomal protein L22/L17"/>
    <property type="match status" value="1"/>
</dbReference>
<evidence type="ECO:0000313" key="7">
    <source>
        <dbReference type="Proteomes" id="UP001165060"/>
    </source>
</evidence>
<sequence>MVRYSDKKLDGESKVAKARGSHLRVHFKHTREVANNIKGMETSKALTFMDDVLNFRRGMSFTKYTGGIGHKAQGKNAGPHGKSSPGNAVRWPQKATRVVIDMLKNAVANAEAKSMDTENLIISHIQANRAPGGRRRTYRAHGRIGPYKSEPAHFEMILTEKAEAVAKGEKAPVSISRKQAAKNRFVKVGGGN</sequence>
<dbReference type="InterPro" id="IPR005721">
    <property type="entry name" value="Ribosomal_uL22_euk/arc"/>
</dbReference>
<evidence type="ECO:0000256" key="4">
    <source>
        <dbReference type="RuleBase" id="RU004005"/>
    </source>
</evidence>